<dbReference type="Proteomes" id="UP001187343">
    <property type="component" value="Unassembled WGS sequence"/>
</dbReference>
<gene>
    <name evidence="1" type="ORF">Q8A67_006797</name>
</gene>
<organism evidence="1 2">
    <name type="scientific">Cirrhinus molitorella</name>
    <name type="common">mud carp</name>
    <dbReference type="NCBI Taxonomy" id="172907"/>
    <lineage>
        <taxon>Eukaryota</taxon>
        <taxon>Metazoa</taxon>
        <taxon>Chordata</taxon>
        <taxon>Craniata</taxon>
        <taxon>Vertebrata</taxon>
        <taxon>Euteleostomi</taxon>
        <taxon>Actinopterygii</taxon>
        <taxon>Neopterygii</taxon>
        <taxon>Teleostei</taxon>
        <taxon>Ostariophysi</taxon>
        <taxon>Cypriniformes</taxon>
        <taxon>Cyprinidae</taxon>
        <taxon>Labeoninae</taxon>
        <taxon>Labeonini</taxon>
        <taxon>Cirrhinus</taxon>
    </lineage>
</organism>
<evidence type="ECO:0000313" key="1">
    <source>
        <dbReference type="EMBL" id="KAK2904998.1"/>
    </source>
</evidence>
<protein>
    <submittedName>
        <fullName evidence="1">Uncharacterized protein</fullName>
    </submittedName>
</protein>
<reference evidence="1" key="1">
    <citation type="submission" date="2023-08" db="EMBL/GenBank/DDBJ databases">
        <title>Chromosome-level Genome Assembly of mud carp (Cirrhinus molitorella).</title>
        <authorList>
            <person name="Liu H."/>
        </authorList>
    </citation>
    <scope>NUCLEOTIDE SEQUENCE</scope>
    <source>
        <strain evidence="1">Prfri</strain>
        <tissue evidence="1">Muscle</tissue>
    </source>
</reference>
<name>A0AA88PXZ4_9TELE</name>
<dbReference type="EMBL" id="JAUYZG010000006">
    <property type="protein sequence ID" value="KAK2904998.1"/>
    <property type="molecule type" value="Genomic_DNA"/>
</dbReference>
<sequence>MSRDIRSTQQFICKCGNLWAKYASDACAIAWTAAVVLRKSCLQQASNQEKGTNPSLLGSAALRVSVSIVKLRRSPEGNSGIV</sequence>
<dbReference type="AlphaFoldDB" id="A0AA88PXZ4"/>
<accession>A0AA88PXZ4</accession>
<proteinExistence type="predicted"/>
<keyword evidence="2" id="KW-1185">Reference proteome</keyword>
<evidence type="ECO:0000313" key="2">
    <source>
        <dbReference type="Proteomes" id="UP001187343"/>
    </source>
</evidence>
<comment type="caution">
    <text evidence="1">The sequence shown here is derived from an EMBL/GenBank/DDBJ whole genome shotgun (WGS) entry which is preliminary data.</text>
</comment>